<dbReference type="InterPro" id="IPR036890">
    <property type="entry name" value="HATPase_C_sf"/>
</dbReference>
<keyword evidence="10" id="KW-1185">Reference proteome</keyword>
<dbReference type="SMART" id="SM00387">
    <property type="entry name" value="HATPase_c"/>
    <property type="match status" value="1"/>
</dbReference>
<feature type="transmembrane region" description="Helical" evidence="7">
    <location>
        <begin position="156"/>
        <end position="179"/>
    </location>
</feature>
<dbReference type="InterPro" id="IPR004358">
    <property type="entry name" value="Sig_transdc_His_kin-like_C"/>
</dbReference>
<feature type="transmembrane region" description="Helical" evidence="7">
    <location>
        <begin position="20"/>
        <end position="43"/>
    </location>
</feature>
<evidence type="ECO:0000256" key="2">
    <source>
        <dbReference type="ARBA" id="ARBA00012438"/>
    </source>
</evidence>
<dbReference type="InterPro" id="IPR005467">
    <property type="entry name" value="His_kinase_dom"/>
</dbReference>
<dbReference type="GO" id="GO:0000155">
    <property type="term" value="F:phosphorelay sensor kinase activity"/>
    <property type="evidence" value="ECO:0007669"/>
    <property type="project" value="InterPro"/>
</dbReference>
<gene>
    <name evidence="9" type="ORF">AS592_04875</name>
</gene>
<evidence type="ECO:0000256" key="3">
    <source>
        <dbReference type="ARBA" id="ARBA00022553"/>
    </source>
</evidence>
<dbReference type="PANTHER" id="PTHR45453:SF1">
    <property type="entry name" value="PHOSPHATE REGULON SENSOR PROTEIN PHOR"/>
    <property type="match status" value="1"/>
</dbReference>
<name>A0A151CEG6_9BACT</name>
<evidence type="ECO:0000259" key="8">
    <source>
        <dbReference type="PROSITE" id="PS50109"/>
    </source>
</evidence>
<keyword evidence="5 9" id="KW-0418">Kinase</keyword>
<dbReference type="GO" id="GO:0005886">
    <property type="term" value="C:plasma membrane"/>
    <property type="evidence" value="ECO:0007669"/>
    <property type="project" value="TreeGrafter"/>
</dbReference>
<reference evidence="9 10" key="1">
    <citation type="submission" date="2015-11" db="EMBL/GenBank/DDBJ databases">
        <title>Draft genome of Sulfurovum riftiae 1812E, a member of the Epsilonproteobacteria isolated from the tube of the deep-sea hydrothermal vent tubewom Riftia pachyptila.</title>
        <authorList>
            <person name="Vetriani C."/>
            <person name="Giovannelli D."/>
        </authorList>
    </citation>
    <scope>NUCLEOTIDE SEQUENCE [LARGE SCALE GENOMIC DNA]</scope>
    <source>
        <strain evidence="9 10">1812E</strain>
    </source>
</reference>
<feature type="domain" description="Histidine kinase" evidence="8">
    <location>
        <begin position="195"/>
        <end position="395"/>
    </location>
</feature>
<dbReference type="PROSITE" id="PS50109">
    <property type="entry name" value="HIS_KIN"/>
    <property type="match status" value="1"/>
</dbReference>
<evidence type="ECO:0000256" key="4">
    <source>
        <dbReference type="ARBA" id="ARBA00022679"/>
    </source>
</evidence>
<dbReference type="InterPro" id="IPR003661">
    <property type="entry name" value="HisK_dim/P_dom"/>
</dbReference>
<proteinExistence type="predicted"/>
<dbReference type="OrthoDB" id="9761634at2"/>
<dbReference type="AlphaFoldDB" id="A0A151CEG6"/>
<comment type="catalytic activity">
    <reaction evidence="1">
        <text>ATP + protein L-histidine = ADP + protein N-phospho-L-histidine.</text>
        <dbReference type="EC" id="2.7.13.3"/>
    </reaction>
</comment>
<keyword evidence="4" id="KW-0808">Transferase</keyword>
<evidence type="ECO:0000313" key="10">
    <source>
        <dbReference type="Proteomes" id="UP000075359"/>
    </source>
</evidence>
<evidence type="ECO:0000313" key="9">
    <source>
        <dbReference type="EMBL" id="KYJ85926.1"/>
    </source>
</evidence>
<dbReference type="SUPFAM" id="SSF47384">
    <property type="entry name" value="Homodimeric domain of signal transducing histidine kinase"/>
    <property type="match status" value="1"/>
</dbReference>
<protein>
    <recommendedName>
        <fullName evidence="2">histidine kinase</fullName>
        <ecNumber evidence="2">2.7.13.3</ecNumber>
    </recommendedName>
</protein>
<dbReference type="CDD" id="cd00082">
    <property type="entry name" value="HisKA"/>
    <property type="match status" value="1"/>
</dbReference>
<dbReference type="InterPro" id="IPR003594">
    <property type="entry name" value="HATPase_dom"/>
</dbReference>
<dbReference type="Gene3D" id="3.30.565.10">
    <property type="entry name" value="Histidine kinase-like ATPase, C-terminal domain"/>
    <property type="match status" value="1"/>
</dbReference>
<dbReference type="GO" id="GO:0016036">
    <property type="term" value="P:cellular response to phosphate starvation"/>
    <property type="evidence" value="ECO:0007669"/>
    <property type="project" value="TreeGrafter"/>
</dbReference>
<dbReference type="Proteomes" id="UP000075359">
    <property type="component" value="Unassembled WGS sequence"/>
</dbReference>
<dbReference type="EC" id="2.7.13.3" evidence="2"/>
<dbReference type="PRINTS" id="PR00344">
    <property type="entry name" value="BCTRLSENSOR"/>
</dbReference>
<evidence type="ECO:0000256" key="1">
    <source>
        <dbReference type="ARBA" id="ARBA00000085"/>
    </source>
</evidence>
<sequence>MLVSKNRDTNSLLRSEKKSLLRFLALYTALVILLITLLSLFYYQSQEKLMFSDQRAELSKYAYIQTKRLKVLHYFFPEKTEYPRDPRFKSAIYDIEYKKIFSLLEDENVHFNEEIYITNRHIHFVKLLDTYYLGTKYLIIEVPEDHTWKTKAWKHIIGYGLLAFVLFMIFGLILARLFLKPMRDSIMLLDRFIKDTTHELNTPLSTILTNIEMMDTDIMVEKNKKKLNRINIAAKTVSQLYRDLTYLTLEQEQKDRKEEIELQGLISDRIEYFTALANTKQLHFELDMENVIIQADKQKITRVIDNLISNAIKYNKRGGIISVKLRIGRLEIIDTGIGIEEEKIPFIFDRYMRFNQSEGGFGVGLSIVKKILDEYHIKIEVHSELDKGTRIVLTW</sequence>
<keyword evidence="7" id="KW-0812">Transmembrane</keyword>
<dbReference type="RefSeq" id="WP_067331904.1">
    <property type="nucleotide sequence ID" value="NZ_LNKT01000056.1"/>
</dbReference>
<dbReference type="Gene3D" id="1.10.287.130">
    <property type="match status" value="1"/>
</dbReference>
<dbReference type="SMART" id="SM00388">
    <property type="entry name" value="HisKA"/>
    <property type="match status" value="1"/>
</dbReference>
<dbReference type="InterPro" id="IPR036097">
    <property type="entry name" value="HisK_dim/P_sf"/>
</dbReference>
<keyword evidence="6" id="KW-0902">Two-component regulatory system</keyword>
<keyword evidence="7" id="KW-1133">Transmembrane helix</keyword>
<dbReference type="EMBL" id="LNKT01000056">
    <property type="protein sequence ID" value="KYJ85926.1"/>
    <property type="molecule type" value="Genomic_DNA"/>
</dbReference>
<dbReference type="InterPro" id="IPR050351">
    <property type="entry name" value="BphY/WalK/GraS-like"/>
</dbReference>
<evidence type="ECO:0000256" key="6">
    <source>
        <dbReference type="ARBA" id="ARBA00023012"/>
    </source>
</evidence>
<dbReference type="CDD" id="cd00075">
    <property type="entry name" value="HATPase"/>
    <property type="match status" value="1"/>
</dbReference>
<dbReference type="GO" id="GO:0004721">
    <property type="term" value="F:phosphoprotein phosphatase activity"/>
    <property type="evidence" value="ECO:0007669"/>
    <property type="project" value="TreeGrafter"/>
</dbReference>
<dbReference type="STRING" id="1630136.AS592_04875"/>
<comment type="caution">
    <text evidence="9">The sequence shown here is derived from an EMBL/GenBank/DDBJ whole genome shotgun (WGS) entry which is preliminary data.</text>
</comment>
<evidence type="ECO:0000256" key="5">
    <source>
        <dbReference type="ARBA" id="ARBA00022777"/>
    </source>
</evidence>
<keyword evidence="3" id="KW-0597">Phosphoprotein</keyword>
<dbReference type="Pfam" id="PF00512">
    <property type="entry name" value="HisKA"/>
    <property type="match status" value="1"/>
</dbReference>
<organism evidence="9 10">
    <name type="scientific">Sulfurovum riftiae</name>
    <dbReference type="NCBI Taxonomy" id="1630136"/>
    <lineage>
        <taxon>Bacteria</taxon>
        <taxon>Pseudomonadati</taxon>
        <taxon>Campylobacterota</taxon>
        <taxon>Epsilonproteobacteria</taxon>
        <taxon>Campylobacterales</taxon>
        <taxon>Sulfurovaceae</taxon>
        <taxon>Sulfurovum</taxon>
    </lineage>
</organism>
<dbReference type="Pfam" id="PF02518">
    <property type="entry name" value="HATPase_c"/>
    <property type="match status" value="1"/>
</dbReference>
<evidence type="ECO:0000256" key="7">
    <source>
        <dbReference type="SAM" id="Phobius"/>
    </source>
</evidence>
<dbReference type="SUPFAM" id="SSF55874">
    <property type="entry name" value="ATPase domain of HSP90 chaperone/DNA topoisomerase II/histidine kinase"/>
    <property type="match status" value="1"/>
</dbReference>
<accession>A0A151CEG6</accession>
<dbReference type="PANTHER" id="PTHR45453">
    <property type="entry name" value="PHOSPHATE REGULON SENSOR PROTEIN PHOR"/>
    <property type="match status" value="1"/>
</dbReference>
<keyword evidence="7" id="KW-0472">Membrane</keyword>